<dbReference type="Proteomes" id="UP000028545">
    <property type="component" value="Unassembled WGS sequence"/>
</dbReference>
<protein>
    <submittedName>
        <fullName evidence="1">Uncharacterized protein</fullName>
    </submittedName>
</protein>
<comment type="caution">
    <text evidence="1">The sequence shown here is derived from an EMBL/GenBank/DDBJ whole genome shotgun (WGS) entry which is preliminary data.</text>
</comment>
<gene>
    <name evidence="1" type="ORF">SAPIO_CDS7938</name>
</gene>
<keyword evidence="2" id="KW-1185">Reference proteome</keyword>
<dbReference type="OrthoDB" id="5290015at2759"/>
<reference evidence="1 2" key="1">
    <citation type="journal article" date="2014" name="Genome Announc.">
        <title>Draft genome sequence of the pathogenic fungus Scedosporium apiospermum.</title>
        <authorList>
            <person name="Vandeputte P."/>
            <person name="Ghamrawi S."/>
            <person name="Rechenmann M."/>
            <person name="Iltis A."/>
            <person name="Giraud S."/>
            <person name="Fleury M."/>
            <person name="Thornton C."/>
            <person name="Delhaes L."/>
            <person name="Meyer W."/>
            <person name="Papon N."/>
            <person name="Bouchara J.P."/>
        </authorList>
    </citation>
    <scope>NUCLEOTIDE SEQUENCE [LARGE SCALE GENOMIC DNA]</scope>
    <source>
        <strain evidence="1 2">IHEM 14462</strain>
    </source>
</reference>
<evidence type="ECO:0000313" key="1">
    <source>
        <dbReference type="EMBL" id="KEZ40876.1"/>
    </source>
</evidence>
<dbReference type="OMA" id="RIDANSH"/>
<sequence length="264" mass="29919">MSARVTFQNVNVFSDEAGSLELLRPQSNRRKKVTDILDRAFNLIQSPSGKAAMVSAAKELIHQRRRENDMCLFDPKSRNPDYSRLPATVALFLEKMKLNFPDVILGWVDDGEAATNRTQQQWATAEEESELQNFTPPDAGTMLLHRNIIGSMCNTNSDWEYQKFLFQMTISVAHEIMHFFTSFLTGDGRPVTPRQVGVVGYPGEIGHLWERIAIGGHIEFYSNPQPAITSPRAGTPFIFTNMSMAAYGKEVPERFVRRFVEGRE</sequence>
<dbReference type="EMBL" id="JOWA01000113">
    <property type="protein sequence ID" value="KEZ40876.1"/>
    <property type="molecule type" value="Genomic_DNA"/>
</dbReference>
<dbReference type="VEuPathDB" id="FungiDB:SAPIO_CDS7938"/>
<evidence type="ECO:0000313" key="2">
    <source>
        <dbReference type="Proteomes" id="UP000028545"/>
    </source>
</evidence>
<accession>A0A084G0L4</accession>
<organism evidence="1 2">
    <name type="scientific">Pseudallescheria apiosperma</name>
    <name type="common">Scedosporium apiospermum</name>
    <dbReference type="NCBI Taxonomy" id="563466"/>
    <lineage>
        <taxon>Eukaryota</taxon>
        <taxon>Fungi</taxon>
        <taxon>Dikarya</taxon>
        <taxon>Ascomycota</taxon>
        <taxon>Pezizomycotina</taxon>
        <taxon>Sordariomycetes</taxon>
        <taxon>Hypocreomycetidae</taxon>
        <taxon>Microascales</taxon>
        <taxon>Microascaceae</taxon>
        <taxon>Scedosporium</taxon>
    </lineage>
</organism>
<dbReference type="KEGG" id="sapo:SAPIO_CDS7938"/>
<dbReference type="HOGENOM" id="CLU_1054318_0_0_1"/>
<dbReference type="AlphaFoldDB" id="A0A084G0L4"/>
<dbReference type="GeneID" id="27727010"/>
<name>A0A084G0L4_PSEDA</name>
<dbReference type="RefSeq" id="XP_016640675.1">
    <property type="nucleotide sequence ID" value="XM_016789695.1"/>
</dbReference>
<proteinExistence type="predicted"/>